<dbReference type="RefSeq" id="WP_187013655.1">
    <property type="nucleotide sequence ID" value="NZ_JACOQI010000002.1"/>
</dbReference>
<evidence type="ECO:0000256" key="5">
    <source>
        <dbReference type="ARBA" id="ARBA00022490"/>
    </source>
</evidence>
<keyword evidence="8 12" id="KW-0457">Lysine biosynthesis</keyword>
<comment type="pathway">
    <text evidence="2 12">Amino-acid biosynthesis; L-lysine biosynthesis via DAP pathway; (S)-tetrahydrodipicolinate from L-aspartate: step 3/4.</text>
</comment>
<gene>
    <name evidence="12" type="primary">dapA</name>
    <name evidence="16" type="ORF">H8Z83_02790</name>
</gene>
<evidence type="ECO:0000256" key="9">
    <source>
        <dbReference type="ARBA" id="ARBA00023239"/>
    </source>
</evidence>
<evidence type="ECO:0000256" key="8">
    <source>
        <dbReference type="ARBA" id="ARBA00023154"/>
    </source>
</evidence>
<evidence type="ECO:0000256" key="7">
    <source>
        <dbReference type="ARBA" id="ARBA00022915"/>
    </source>
</evidence>
<keyword evidence="6 12" id="KW-0028">Amino-acid biosynthesis</keyword>
<feature type="active site" description="Proton donor/acceptor" evidence="12 14">
    <location>
        <position position="136"/>
    </location>
</feature>
<evidence type="ECO:0000256" key="14">
    <source>
        <dbReference type="PIRSR" id="PIRSR001365-1"/>
    </source>
</evidence>
<evidence type="ECO:0000256" key="3">
    <source>
        <dbReference type="ARBA" id="ARBA00007592"/>
    </source>
</evidence>
<feature type="binding site" evidence="12 15">
    <location>
        <position position="48"/>
    </location>
    <ligand>
        <name>pyruvate</name>
        <dbReference type="ChEBI" id="CHEBI:15361"/>
    </ligand>
</feature>
<dbReference type="SUPFAM" id="SSF51569">
    <property type="entry name" value="Aldolase"/>
    <property type="match status" value="1"/>
</dbReference>
<dbReference type="EC" id="4.3.3.7" evidence="4 12"/>
<dbReference type="InterPro" id="IPR002220">
    <property type="entry name" value="DapA-like"/>
</dbReference>
<dbReference type="GO" id="GO:0005829">
    <property type="term" value="C:cytosol"/>
    <property type="evidence" value="ECO:0007669"/>
    <property type="project" value="TreeGrafter"/>
</dbReference>
<dbReference type="HAMAP" id="MF_00418">
    <property type="entry name" value="DapA"/>
    <property type="match status" value="1"/>
</dbReference>
<accession>A0A923MEK0</accession>
<keyword evidence="10 12" id="KW-0704">Schiff base</keyword>
<dbReference type="Pfam" id="PF00701">
    <property type="entry name" value="DHDPS"/>
    <property type="match status" value="1"/>
</dbReference>
<evidence type="ECO:0000256" key="6">
    <source>
        <dbReference type="ARBA" id="ARBA00022605"/>
    </source>
</evidence>
<evidence type="ECO:0000256" key="1">
    <source>
        <dbReference type="ARBA" id="ARBA00003294"/>
    </source>
</evidence>
<organism evidence="16 17">
    <name type="scientific">Dysosmobacter segnis</name>
    <dbReference type="NCBI Taxonomy" id="2763042"/>
    <lineage>
        <taxon>Bacteria</taxon>
        <taxon>Bacillati</taxon>
        <taxon>Bacillota</taxon>
        <taxon>Clostridia</taxon>
        <taxon>Eubacteriales</taxon>
        <taxon>Oscillospiraceae</taxon>
        <taxon>Dysosmobacter</taxon>
    </lineage>
</organism>
<evidence type="ECO:0000256" key="10">
    <source>
        <dbReference type="ARBA" id="ARBA00023270"/>
    </source>
</evidence>
<dbReference type="SMART" id="SM01130">
    <property type="entry name" value="DHDPS"/>
    <property type="match status" value="1"/>
</dbReference>
<dbReference type="Gene3D" id="3.20.20.70">
    <property type="entry name" value="Aldolase class I"/>
    <property type="match status" value="1"/>
</dbReference>
<dbReference type="PANTHER" id="PTHR12128:SF66">
    <property type="entry name" value="4-HYDROXY-2-OXOGLUTARATE ALDOLASE, MITOCHONDRIAL"/>
    <property type="match status" value="1"/>
</dbReference>
<proteinExistence type="inferred from homology"/>
<dbReference type="GO" id="GO:0009089">
    <property type="term" value="P:lysine biosynthetic process via diaminopimelate"/>
    <property type="evidence" value="ECO:0007669"/>
    <property type="project" value="UniProtKB-UniRule"/>
</dbReference>
<comment type="similarity">
    <text evidence="3 12 13">Belongs to the DapA family.</text>
</comment>
<dbReference type="PROSITE" id="PS00666">
    <property type="entry name" value="DHDPS_2"/>
    <property type="match status" value="1"/>
</dbReference>
<dbReference type="InterPro" id="IPR020624">
    <property type="entry name" value="Schiff_base-form_aldolases_CS"/>
</dbReference>
<keyword evidence="5 12" id="KW-0963">Cytoplasm</keyword>
<dbReference type="PRINTS" id="PR00146">
    <property type="entry name" value="DHPICSNTHASE"/>
</dbReference>
<dbReference type="Proteomes" id="UP000620327">
    <property type="component" value="Unassembled WGS sequence"/>
</dbReference>
<evidence type="ECO:0000256" key="13">
    <source>
        <dbReference type="PIRNR" id="PIRNR001365"/>
    </source>
</evidence>
<feature type="site" description="Part of a proton relay during catalysis" evidence="12">
    <location>
        <position position="110"/>
    </location>
</feature>
<evidence type="ECO:0000256" key="2">
    <source>
        <dbReference type="ARBA" id="ARBA00005120"/>
    </source>
</evidence>
<dbReference type="InterPro" id="IPR013785">
    <property type="entry name" value="Aldolase_TIM"/>
</dbReference>
<dbReference type="AlphaFoldDB" id="A0A923MEK0"/>
<evidence type="ECO:0000256" key="11">
    <source>
        <dbReference type="ARBA" id="ARBA00047836"/>
    </source>
</evidence>
<dbReference type="PROSITE" id="PS00665">
    <property type="entry name" value="DHDPS_1"/>
    <property type="match status" value="1"/>
</dbReference>
<dbReference type="InterPro" id="IPR020625">
    <property type="entry name" value="Schiff_base-form_aldolases_AS"/>
</dbReference>
<dbReference type="GO" id="GO:0008840">
    <property type="term" value="F:4-hydroxy-tetrahydrodipicolinate synthase activity"/>
    <property type="evidence" value="ECO:0007669"/>
    <property type="project" value="UniProtKB-UniRule"/>
</dbReference>
<feature type="site" description="Part of a proton relay during catalysis" evidence="12">
    <location>
        <position position="47"/>
    </location>
</feature>
<feature type="active site" description="Schiff-base intermediate with substrate" evidence="12 14">
    <location>
        <position position="164"/>
    </location>
</feature>
<feature type="binding site" evidence="12 15">
    <location>
        <position position="206"/>
    </location>
    <ligand>
        <name>pyruvate</name>
        <dbReference type="ChEBI" id="CHEBI:15361"/>
    </ligand>
</feature>
<dbReference type="NCBIfam" id="TIGR00674">
    <property type="entry name" value="dapA"/>
    <property type="match status" value="1"/>
</dbReference>
<comment type="caution">
    <text evidence="12">Was originally thought to be a dihydrodipicolinate synthase (DHDPS), catalyzing the condensation of (S)-aspartate-beta-semialdehyde [(S)-ASA] and pyruvate to dihydrodipicolinate (DHDP). However, it was shown in E.coli that the product of the enzymatic reaction is not dihydrodipicolinate but in fact (4S)-4-hydroxy-2,3,4,5-tetrahydro-(2S)-dipicolinic acid (HTPA), and that the consecutive dehydration reaction leading to DHDP is not spontaneous but catalyzed by DapB.</text>
</comment>
<evidence type="ECO:0000256" key="12">
    <source>
        <dbReference type="HAMAP-Rule" id="MF_00418"/>
    </source>
</evidence>
<comment type="catalytic activity">
    <reaction evidence="11 12">
        <text>L-aspartate 4-semialdehyde + pyruvate = (2S,4S)-4-hydroxy-2,3,4,5-tetrahydrodipicolinate + H2O + H(+)</text>
        <dbReference type="Rhea" id="RHEA:34171"/>
        <dbReference type="ChEBI" id="CHEBI:15361"/>
        <dbReference type="ChEBI" id="CHEBI:15377"/>
        <dbReference type="ChEBI" id="CHEBI:15378"/>
        <dbReference type="ChEBI" id="CHEBI:67139"/>
        <dbReference type="ChEBI" id="CHEBI:537519"/>
        <dbReference type="EC" id="4.3.3.7"/>
    </reaction>
</comment>
<keyword evidence="9 12" id="KW-0456">Lyase</keyword>
<dbReference type="CDD" id="cd00950">
    <property type="entry name" value="DHDPS"/>
    <property type="match status" value="1"/>
</dbReference>
<keyword evidence="17" id="KW-1185">Reference proteome</keyword>
<keyword evidence="7 12" id="KW-0220">Diaminopimelate biosynthesis</keyword>
<dbReference type="InterPro" id="IPR005263">
    <property type="entry name" value="DapA"/>
</dbReference>
<comment type="subcellular location">
    <subcellularLocation>
        <location evidence="12">Cytoplasm</location>
    </subcellularLocation>
</comment>
<comment type="subunit">
    <text evidence="12">Homotetramer; dimer of dimers.</text>
</comment>
<comment type="caution">
    <text evidence="16">The sequence shown here is derived from an EMBL/GenBank/DDBJ whole genome shotgun (WGS) entry which is preliminary data.</text>
</comment>
<evidence type="ECO:0000256" key="4">
    <source>
        <dbReference type="ARBA" id="ARBA00012086"/>
    </source>
</evidence>
<evidence type="ECO:0000313" key="17">
    <source>
        <dbReference type="Proteomes" id="UP000620327"/>
    </source>
</evidence>
<comment type="function">
    <text evidence="1 12">Catalyzes the condensation of (S)-aspartate-beta-semialdehyde [(S)-ASA] and pyruvate to 4-hydroxy-tetrahydrodipicolinate (HTPA).</text>
</comment>
<name>A0A923MEK0_9FIRM</name>
<dbReference type="PIRSF" id="PIRSF001365">
    <property type="entry name" value="DHDPS"/>
    <property type="match status" value="1"/>
</dbReference>
<sequence>MKEILFTGSGVAIVTPFHAGAVNFPAFGRLIDRQIDGGTDAIIVCGTTGEAATMTQKERMETIAYCVDRVAGRVPVIAGTGANDTQVARENALAAERLGVDGLLIVTPYYNKATQQGLLRHYKVIADSVGTPIILYNVPSRTGVNIQPETYAELAQHPNIAGVKEASGNFSQIQKTRNLCPADFAIWSGNDDETAAICMLGGSGVISVVANVLPAEMHRLTALCLANDFSAAGRLQLKLKPLCDALFCEVNPIPVKTALNLMGLEAGELRLPLCPPTDASVERLKLALSSWDLLPEQTS</sequence>
<evidence type="ECO:0000256" key="15">
    <source>
        <dbReference type="PIRSR" id="PIRSR001365-2"/>
    </source>
</evidence>
<dbReference type="PANTHER" id="PTHR12128">
    <property type="entry name" value="DIHYDRODIPICOLINATE SYNTHASE"/>
    <property type="match status" value="1"/>
</dbReference>
<protein>
    <recommendedName>
        <fullName evidence="4 12">4-hydroxy-tetrahydrodipicolinate synthase</fullName>
        <shortName evidence="12">HTPA synthase</shortName>
        <ecNumber evidence="4 12">4.3.3.7</ecNumber>
    </recommendedName>
</protein>
<evidence type="ECO:0000313" key="16">
    <source>
        <dbReference type="EMBL" id="MBC5769272.1"/>
    </source>
</evidence>
<reference evidence="16" key="1">
    <citation type="submission" date="2020-08" db="EMBL/GenBank/DDBJ databases">
        <title>Genome public.</title>
        <authorList>
            <person name="Liu C."/>
            <person name="Sun Q."/>
        </authorList>
    </citation>
    <scope>NUCLEOTIDE SEQUENCE</scope>
    <source>
        <strain evidence="16">BX15</strain>
    </source>
</reference>
<dbReference type="EMBL" id="JACOQI010000002">
    <property type="protein sequence ID" value="MBC5769272.1"/>
    <property type="molecule type" value="Genomic_DNA"/>
</dbReference>
<dbReference type="GO" id="GO:0019877">
    <property type="term" value="P:diaminopimelate biosynthetic process"/>
    <property type="evidence" value="ECO:0007669"/>
    <property type="project" value="UniProtKB-UniRule"/>
</dbReference>